<feature type="transmembrane region" description="Helical" evidence="1">
    <location>
        <begin position="12"/>
        <end position="35"/>
    </location>
</feature>
<dbReference type="EMBL" id="GGEC01057592">
    <property type="protein sequence ID" value="MBX38076.1"/>
    <property type="molecule type" value="Transcribed_RNA"/>
</dbReference>
<protein>
    <submittedName>
        <fullName evidence="2">Uncharacterized protein</fullName>
    </submittedName>
</protein>
<organism evidence="2">
    <name type="scientific">Rhizophora mucronata</name>
    <name type="common">Asiatic mangrove</name>
    <dbReference type="NCBI Taxonomy" id="61149"/>
    <lineage>
        <taxon>Eukaryota</taxon>
        <taxon>Viridiplantae</taxon>
        <taxon>Streptophyta</taxon>
        <taxon>Embryophyta</taxon>
        <taxon>Tracheophyta</taxon>
        <taxon>Spermatophyta</taxon>
        <taxon>Magnoliopsida</taxon>
        <taxon>eudicotyledons</taxon>
        <taxon>Gunneridae</taxon>
        <taxon>Pentapetalae</taxon>
        <taxon>rosids</taxon>
        <taxon>fabids</taxon>
        <taxon>Malpighiales</taxon>
        <taxon>Rhizophoraceae</taxon>
        <taxon>Rhizophora</taxon>
    </lineage>
</organism>
<proteinExistence type="predicted"/>
<name>A0A2P2N6N9_RHIMU</name>
<evidence type="ECO:0000256" key="1">
    <source>
        <dbReference type="SAM" id="Phobius"/>
    </source>
</evidence>
<reference evidence="2" key="1">
    <citation type="submission" date="2018-02" db="EMBL/GenBank/DDBJ databases">
        <title>Rhizophora mucronata_Transcriptome.</title>
        <authorList>
            <person name="Meera S.P."/>
            <person name="Sreeshan A."/>
            <person name="Augustine A."/>
        </authorList>
    </citation>
    <scope>NUCLEOTIDE SEQUENCE</scope>
    <source>
        <tissue evidence="2">Leaf</tissue>
    </source>
</reference>
<accession>A0A2P2N6N9</accession>
<keyword evidence="1" id="KW-0812">Transmembrane</keyword>
<keyword evidence="1" id="KW-1133">Transmembrane helix</keyword>
<sequence length="56" mass="6499">MENRNLALASCYLLPNICCFLLYFWGLETLLDVLLTKLSDSLVKRWYKNLCGITIV</sequence>
<keyword evidence="1" id="KW-0472">Membrane</keyword>
<dbReference type="AlphaFoldDB" id="A0A2P2N6N9"/>
<evidence type="ECO:0000313" key="2">
    <source>
        <dbReference type="EMBL" id="MBX38076.1"/>
    </source>
</evidence>